<evidence type="ECO:0000256" key="3">
    <source>
        <dbReference type="ARBA" id="ARBA00022692"/>
    </source>
</evidence>
<evidence type="ECO:0000256" key="5">
    <source>
        <dbReference type="ARBA" id="ARBA00023136"/>
    </source>
</evidence>
<feature type="transmembrane region" description="Helical" evidence="6">
    <location>
        <begin position="12"/>
        <end position="31"/>
    </location>
</feature>
<comment type="subcellular location">
    <subcellularLocation>
        <location evidence="1">Cell membrane</location>
        <topology evidence="1">Multi-pass membrane protein</topology>
    </subcellularLocation>
</comment>
<evidence type="ECO:0000256" key="4">
    <source>
        <dbReference type="ARBA" id="ARBA00022989"/>
    </source>
</evidence>
<dbReference type="GO" id="GO:0022857">
    <property type="term" value="F:transmembrane transporter activity"/>
    <property type="evidence" value="ECO:0007669"/>
    <property type="project" value="InterPro"/>
</dbReference>
<evidence type="ECO:0000256" key="2">
    <source>
        <dbReference type="ARBA" id="ARBA00022475"/>
    </source>
</evidence>
<feature type="transmembrane region" description="Helical" evidence="6">
    <location>
        <begin position="117"/>
        <end position="135"/>
    </location>
</feature>
<dbReference type="PANTHER" id="PTHR32196">
    <property type="entry name" value="ABC TRANSPORTER PERMEASE PROTEIN YPHD-RELATED-RELATED"/>
    <property type="match status" value="1"/>
</dbReference>
<organism evidence="7 8">
    <name type="scientific">Paenibacillus agri</name>
    <dbReference type="NCBI Taxonomy" id="2744309"/>
    <lineage>
        <taxon>Bacteria</taxon>
        <taxon>Bacillati</taxon>
        <taxon>Bacillota</taxon>
        <taxon>Bacilli</taxon>
        <taxon>Bacillales</taxon>
        <taxon>Paenibacillaceae</taxon>
        <taxon>Paenibacillus</taxon>
    </lineage>
</organism>
<keyword evidence="8" id="KW-1185">Reference proteome</keyword>
<dbReference type="Pfam" id="PF02653">
    <property type="entry name" value="BPD_transp_2"/>
    <property type="match status" value="1"/>
</dbReference>
<evidence type="ECO:0000256" key="1">
    <source>
        <dbReference type="ARBA" id="ARBA00004651"/>
    </source>
</evidence>
<feature type="transmembrane region" description="Helical" evidence="6">
    <location>
        <begin position="155"/>
        <end position="176"/>
    </location>
</feature>
<feature type="transmembrane region" description="Helical" evidence="6">
    <location>
        <begin position="246"/>
        <end position="275"/>
    </location>
</feature>
<evidence type="ECO:0000256" key="6">
    <source>
        <dbReference type="SAM" id="Phobius"/>
    </source>
</evidence>
<proteinExistence type="predicted"/>
<evidence type="ECO:0000313" key="7">
    <source>
        <dbReference type="EMBL" id="NUU61775.1"/>
    </source>
</evidence>
<reference evidence="7" key="1">
    <citation type="submission" date="2020-06" db="EMBL/GenBank/DDBJ databases">
        <title>Paenibacillus sp. nov., isolated from soil.</title>
        <authorList>
            <person name="Seo Y.L."/>
        </authorList>
    </citation>
    <scope>NUCLEOTIDE SEQUENCE [LARGE SCALE GENOMIC DNA]</scope>
    <source>
        <strain evidence="7">JW14</strain>
    </source>
</reference>
<feature type="transmembrane region" description="Helical" evidence="6">
    <location>
        <begin position="88"/>
        <end position="110"/>
    </location>
</feature>
<protein>
    <submittedName>
        <fullName evidence="7">ABC transporter permease</fullName>
    </submittedName>
</protein>
<comment type="caution">
    <text evidence="7">The sequence shown here is derived from an EMBL/GenBank/DDBJ whole genome shotgun (WGS) entry which is preliminary data.</text>
</comment>
<dbReference type="CDD" id="cd06579">
    <property type="entry name" value="TM_PBP1_transp_AraH_like"/>
    <property type="match status" value="1"/>
</dbReference>
<sequence length="320" mass="33595">MKRLLNVHEAPIILFTVLIGILFTIISPEFLQLDNAKLILEQNTSSAIVAIGMTMVILLGGIDLSVGSVLALTATSVGLFLSHGMSPWLASLLGVGIGILCGMFNGYFIAVLNIPDIIVTLASMYIFRGLAVGISGGTWMTNFPPGFQFFGQGQVLGISFPLIVTVILIIGFIFLLKFTRFGRRIYAIGGNKAAAKLAGVSIPRTKFMVYVFSGMLVGIAAVIFASKVGSVQASTAGSNLSFEVMAAVLIGGGSIFGGTGTIAGTAVGILLMGIIKNGLVIAKVSPFWVDATTGFLIILAIAINTLQYVRQNKRKGGELI</sequence>
<feature type="transmembrane region" description="Helical" evidence="6">
    <location>
        <begin position="43"/>
        <end position="62"/>
    </location>
</feature>
<keyword evidence="5 6" id="KW-0472">Membrane</keyword>
<keyword evidence="2" id="KW-1003">Cell membrane</keyword>
<dbReference type="Proteomes" id="UP000564806">
    <property type="component" value="Unassembled WGS sequence"/>
</dbReference>
<name>A0A850EL74_9BACL</name>
<feature type="transmembrane region" description="Helical" evidence="6">
    <location>
        <begin position="207"/>
        <end position="226"/>
    </location>
</feature>
<dbReference type="GO" id="GO:0005886">
    <property type="term" value="C:plasma membrane"/>
    <property type="evidence" value="ECO:0007669"/>
    <property type="project" value="UniProtKB-SubCell"/>
</dbReference>
<feature type="transmembrane region" description="Helical" evidence="6">
    <location>
        <begin position="287"/>
        <end position="309"/>
    </location>
</feature>
<dbReference type="EMBL" id="JABWCS010000211">
    <property type="protein sequence ID" value="NUU61775.1"/>
    <property type="molecule type" value="Genomic_DNA"/>
</dbReference>
<dbReference type="InterPro" id="IPR001851">
    <property type="entry name" value="ABC_transp_permease"/>
</dbReference>
<keyword evidence="4 6" id="KW-1133">Transmembrane helix</keyword>
<accession>A0A850EL74</accession>
<dbReference type="RefSeq" id="WP_175372283.1">
    <property type="nucleotide sequence ID" value="NZ_JABWCS010000211.1"/>
</dbReference>
<keyword evidence="3 6" id="KW-0812">Transmembrane</keyword>
<dbReference type="AlphaFoldDB" id="A0A850EL74"/>
<gene>
    <name evidence="7" type="ORF">HPT30_15630</name>
</gene>
<evidence type="ECO:0000313" key="8">
    <source>
        <dbReference type="Proteomes" id="UP000564806"/>
    </source>
</evidence>